<feature type="domain" description="Peripheral subunit-binding (PSBD)" evidence="12">
    <location>
        <begin position="144"/>
        <end position="179"/>
    </location>
</feature>
<dbReference type="GO" id="GO:0031405">
    <property type="term" value="F:lipoic acid binding"/>
    <property type="evidence" value="ECO:0007669"/>
    <property type="project" value="TreeGrafter"/>
</dbReference>
<comment type="function">
    <text evidence="2">E2 component of the 2-oxoglutarate dehydrogenase (OGDH) complex which catalyzes the second step in the conversion of 2-oxoglutarate to succinyl-CoA and CO(2).</text>
</comment>
<dbReference type="InterPro" id="IPR023213">
    <property type="entry name" value="CAT-like_dom_sf"/>
</dbReference>
<dbReference type="InterPro" id="IPR050743">
    <property type="entry name" value="2-oxoacid_DH_E2_comp"/>
</dbReference>
<accession>A0A0A7PF37</accession>
<evidence type="ECO:0000256" key="10">
    <source>
        <dbReference type="RuleBase" id="RU003423"/>
    </source>
</evidence>
<dbReference type="PROSITE" id="PS50968">
    <property type="entry name" value="BIOTINYL_LIPOYL"/>
    <property type="match status" value="1"/>
</dbReference>
<dbReference type="PROSITE" id="PS00189">
    <property type="entry name" value="LIPOYL"/>
    <property type="match status" value="1"/>
</dbReference>
<dbReference type="Proteomes" id="UP000030907">
    <property type="component" value="Chromosome"/>
</dbReference>
<dbReference type="Gene3D" id="3.30.559.10">
    <property type="entry name" value="Chloramphenicol acetyltransferase-like domain"/>
    <property type="match status" value="1"/>
</dbReference>
<comment type="pathway">
    <text evidence="3">Amino-acid degradation; L-lysine degradation via saccharopine pathway; glutaryl-CoA from L-lysine: step 6/6.</text>
</comment>
<keyword evidence="6 10" id="KW-0808">Transferase</keyword>
<protein>
    <recommendedName>
        <fullName evidence="10">Dihydrolipoamide acetyltransferase component of pyruvate dehydrogenase complex</fullName>
        <ecNumber evidence="10">2.3.1.-</ecNumber>
    </recommendedName>
</protein>
<keyword evidence="8 10" id="KW-0012">Acyltransferase</keyword>
<evidence type="ECO:0000259" key="12">
    <source>
        <dbReference type="PROSITE" id="PS51826"/>
    </source>
</evidence>
<dbReference type="KEGG" id="sphk:SKP52_08360"/>
<gene>
    <name evidence="13" type="primary">bkdB</name>
    <name evidence="13" type="ORF">SKP52_08360</name>
</gene>
<dbReference type="InterPro" id="IPR011053">
    <property type="entry name" value="Single_hybrid_motif"/>
</dbReference>
<name>A0A0A7PF37_9SPHN</name>
<dbReference type="RefSeq" id="WP_039573749.1">
    <property type="nucleotide sequence ID" value="NZ_CP009122.1"/>
</dbReference>
<dbReference type="SUPFAM" id="SSF52777">
    <property type="entry name" value="CoA-dependent acyltransferases"/>
    <property type="match status" value="1"/>
</dbReference>
<organism evidence="13 14">
    <name type="scientific">Sphingopyxis fribergensis</name>
    <dbReference type="NCBI Taxonomy" id="1515612"/>
    <lineage>
        <taxon>Bacteria</taxon>
        <taxon>Pseudomonadati</taxon>
        <taxon>Pseudomonadota</taxon>
        <taxon>Alphaproteobacteria</taxon>
        <taxon>Sphingomonadales</taxon>
        <taxon>Sphingomonadaceae</taxon>
        <taxon>Sphingopyxis</taxon>
    </lineage>
</organism>
<dbReference type="PROSITE" id="PS51826">
    <property type="entry name" value="PSBD"/>
    <property type="match status" value="1"/>
</dbReference>
<dbReference type="GO" id="GO:0004149">
    <property type="term" value="F:dihydrolipoyllysine-residue succinyltransferase activity"/>
    <property type="evidence" value="ECO:0007669"/>
    <property type="project" value="UniProtKB-EC"/>
</dbReference>
<evidence type="ECO:0000256" key="2">
    <source>
        <dbReference type="ARBA" id="ARBA00004052"/>
    </source>
</evidence>
<dbReference type="PANTHER" id="PTHR43178:SF5">
    <property type="entry name" value="LIPOAMIDE ACYLTRANSFERASE COMPONENT OF BRANCHED-CHAIN ALPHA-KETO ACID DEHYDROGENASE COMPLEX, MITOCHONDRIAL"/>
    <property type="match status" value="1"/>
</dbReference>
<comment type="cofactor">
    <cofactor evidence="1 10">
        <name>(R)-lipoate</name>
        <dbReference type="ChEBI" id="CHEBI:83088"/>
    </cofactor>
</comment>
<evidence type="ECO:0000256" key="1">
    <source>
        <dbReference type="ARBA" id="ARBA00001938"/>
    </source>
</evidence>
<evidence type="ECO:0000256" key="8">
    <source>
        <dbReference type="ARBA" id="ARBA00023315"/>
    </source>
</evidence>
<comment type="catalytic activity">
    <reaction evidence="9">
        <text>N(6)-[(R)-dihydrolipoyl]-L-lysyl-[protein] + succinyl-CoA = N(6)-[(R)-S(8)-succinyldihydrolipoyl]-L-lysyl-[protein] + CoA</text>
        <dbReference type="Rhea" id="RHEA:15213"/>
        <dbReference type="Rhea" id="RHEA-COMP:10475"/>
        <dbReference type="Rhea" id="RHEA-COMP:20092"/>
        <dbReference type="ChEBI" id="CHEBI:57287"/>
        <dbReference type="ChEBI" id="CHEBI:57292"/>
        <dbReference type="ChEBI" id="CHEBI:83100"/>
        <dbReference type="ChEBI" id="CHEBI:83120"/>
        <dbReference type="EC" id="2.3.1.61"/>
    </reaction>
</comment>
<dbReference type="Pfam" id="PF00364">
    <property type="entry name" value="Biotin_lipoyl"/>
    <property type="match status" value="1"/>
</dbReference>
<evidence type="ECO:0000256" key="5">
    <source>
        <dbReference type="ARBA" id="ARBA00011666"/>
    </source>
</evidence>
<reference evidence="13 14" key="1">
    <citation type="journal article" date="2015" name="Int. J. Syst. Evol. Microbiol.">
        <title>Description of Sphingopyxis fribergensis sp. nov. - a soil bacterium with the ability to degrade styrene and phenylacetic acid.</title>
        <authorList>
            <person name="Oelschlagel M."/>
            <person name="Ruckert C."/>
            <person name="Kalinowski J."/>
            <person name="Schmidt G."/>
            <person name="Schlomann M."/>
            <person name="Tischler D."/>
        </authorList>
    </citation>
    <scope>NUCLEOTIDE SEQUENCE [LARGE SCALE GENOMIC DNA]</scope>
    <source>
        <strain evidence="13 14">Kp5.2</strain>
    </source>
</reference>
<dbReference type="SUPFAM" id="SSF51230">
    <property type="entry name" value="Single hybrid motif"/>
    <property type="match status" value="1"/>
</dbReference>
<evidence type="ECO:0000259" key="11">
    <source>
        <dbReference type="PROSITE" id="PS50968"/>
    </source>
</evidence>
<dbReference type="CDD" id="cd06849">
    <property type="entry name" value="lipoyl_domain"/>
    <property type="match status" value="1"/>
</dbReference>
<dbReference type="InterPro" id="IPR001078">
    <property type="entry name" value="2-oxoacid_DH_actylTfrase"/>
</dbReference>
<comment type="similarity">
    <text evidence="4 10">Belongs to the 2-oxoacid dehydrogenase family.</text>
</comment>
<dbReference type="AlphaFoldDB" id="A0A0A7PF37"/>
<dbReference type="Gene3D" id="2.40.50.100">
    <property type="match status" value="1"/>
</dbReference>
<proteinExistence type="inferred from homology"/>
<dbReference type="GO" id="GO:0016407">
    <property type="term" value="F:acetyltransferase activity"/>
    <property type="evidence" value="ECO:0007669"/>
    <property type="project" value="TreeGrafter"/>
</dbReference>
<feature type="domain" description="Lipoyl-binding" evidence="11">
    <location>
        <begin position="3"/>
        <end position="78"/>
    </location>
</feature>
<dbReference type="PANTHER" id="PTHR43178">
    <property type="entry name" value="DIHYDROLIPOAMIDE ACETYLTRANSFERASE COMPONENT OF PYRUVATE DEHYDROGENASE COMPLEX"/>
    <property type="match status" value="1"/>
</dbReference>
<sequence length="426" mass="45338">MARYSFRLPDIGEGIAEAEIVAWHVKIGERVEEDAQLADMMTDKATVEMESPVSGIVVELAGEVGDLIPIGSTLAVIETDGDGDGEVEAPPVDTPVEEEIVAETPGAEEVSVAEVAPAPAPVAAPAPAPAPASVAAPAHDRQVLASPAVRGRAKDLGVDLSQVQAEGDRIRHADLDAFLRYSGGQGYHAPGASRARADEPIKVIGMRRKIAENMAASKRAIPHFTYVEEMDVTALEEMRADLNANRGGRPKLTMLPFLIVAICRTIPQFPMINARYDDEGGVVTRYGSVHLGMATQTDAGLMVPVIRDAQDKNVWQLASEITRLAEAARTGKAKVEELTGGTLTVTSLGPLGGIATTPVINRPEVAIIGPNKIVERPVFDGDEIRRAKLMNLSISCDHRVVDGFDAASYVQALKKLVETPVLLFAD</sequence>
<dbReference type="SUPFAM" id="SSF47005">
    <property type="entry name" value="Peripheral subunit-binding domain of 2-oxo acid dehydrogenase complex"/>
    <property type="match status" value="1"/>
</dbReference>
<dbReference type="Pfam" id="PF00198">
    <property type="entry name" value="2-oxoacid_dh"/>
    <property type="match status" value="1"/>
</dbReference>
<evidence type="ECO:0000256" key="3">
    <source>
        <dbReference type="ARBA" id="ARBA00005145"/>
    </source>
</evidence>
<keyword evidence="14" id="KW-1185">Reference proteome</keyword>
<dbReference type="InterPro" id="IPR004167">
    <property type="entry name" value="PSBD"/>
</dbReference>
<evidence type="ECO:0000313" key="14">
    <source>
        <dbReference type="Proteomes" id="UP000030907"/>
    </source>
</evidence>
<evidence type="ECO:0000256" key="6">
    <source>
        <dbReference type="ARBA" id="ARBA00022679"/>
    </source>
</evidence>
<dbReference type="GO" id="GO:0005737">
    <property type="term" value="C:cytoplasm"/>
    <property type="evidence" value="ECO:0007669"/>
    <property type="project" value="TreeGrafter"/>
</dbReference>
<dbReference type="Pfam" id="PF02817">
    <property type="entry name" value="E3_binding"/>
    <property type="match status" value="1"/>
</dbReference>
<dbReference type="STRING" id="1515612.SKP52_08360"/>
<dbReference type="HOGENOM" id="CLU_016733_10_0_5"/>
<dbReference type="EC" id="2.3.1.-" evidence="10"/>
<evidence type="ECO:0000256" key="4">
    <source>
        <dbReference type="ARBA" id="ARBA00007317"/>
    </source>
</evidence>
<evidence type="ECO:0000313" key="13">
    <source>
        <dbReference type="EMBL" id="AJA08589.1"/>
    </source>
</evidence>
<dbReference type="FunFam" id="3.30.559.10:FF:000007">
    <property type="entry name" value="Dihydrolipoamide acetyltransferase component of pyruvate dehydrogenase complex"/>
    <property type="match status" value="1"/>
</dbReference>
<dbReference type="InterPro" id="IPR036625">
    <property type="entry name" value="E3-bd_dom_sf"/>
</dbReference>
<dbReference type="EMBL" id="CP009122">
    <property type="protein sequence ID" value="AJA08589.1"/>
    <property type="molecule type" value="Genomic_DNA"/>
</dbReference>
<comment type="subunit">
    <text evidence="5">Forms a 24-polypeptide structural core with octahedral symmetry. Part of the 2-oxoglutarate dehydrogenase (OGDH) complex composed of E1 (2-oxoglutarate dehydrogenase), E2 (dihydrolipoamide succinyltransferase) and E3 (dihydrolipoamide dehydrogenase); the complex contains multiple copies of the three enzymatic components (E1, E2 and E3).</text>
</comment>
<dbReference type="Gene3D" id="4.10.320.10">
    <property type="entry name" value="E3-binding domain"/>
    <property type="match status" value="1"/>
</dbReference>
<keyword evidence="7 10" id="KW-0450">Lipoyl</keyword>
<evidence type="ECO:0000256" key="9">
    <source>
        <dbReference type="ARBA" id="ARBA00052761"/>
    </source>
</evidence>
<dbReference type="OrthoDB" id="9805770at2"/>
<dbReference type="InterPro" id="IPR003016">
    <property type="entry name" value="2-oxoA_DH_lipoyl-BS"/>
</dbReference>
<dbReference type="InterPro" id="IPR000089">
    <property type="entry name" value="Biotin_lipoyl"/>
</dbReference>
<evidence type="ECO:0000256" key="7">
    <source>
        <dbReference type="ARBA" id="ARBA00022823"/>
    </source>
</evidence>